<evidence type="ECO:0000313" key="2">
    <source>
        <dbReference type="Proteomes" id="UP000460298"/>
    </source>
</evidence>
<gene>
    <name evidence="1" type="ORF">F9K24_01330</name>
</gene>
<comment type="caution">
    <text evidence="1">The sequence shown here is derived from an EMBL/GenBank/DDBJ whole genome shotgun (WGS) entry which is preliminary data.</text>
</comment>
<dbReference type="AlphaFoldDB" id="A0A833H5C9"/>
<evidence type="ECO:0000313" key="1">
    <source>
        <dbReference type="EMBL" id="KAB2935397.1"/>
    </source>
</evidence>
<dbReference type="Proteomes" id="UP000460298">
    <property type="component" value="Unassembled WGS sequence"/>
</dbReference>
<name>A0A833H5C9_9LEPT</name>
<dbReference type="GO" id="GO:0019867">
    <property type="term" value="C:outer membrane"/>
    <property type="evidence" value="ECO:0007669"/>
    <property type="project" value="InterPro"/>
</dbReference>
<protein>
    <recommendedName>
        <fullName evidence="3">LPS-assembly lipoprotein LptE</fullName>
    </recommendedName>
</protein>
<proteinExistence type="predicted"/>
<dbReference type="GO" id="GO:0043165">
    <property type="term" value="P:Gram-negative-bacterium-type cell outer membrane assembly"/>
    <property type="evidence" value="ECO:0007669"/>
    <property type="project" value="InterPro"/>
</dbReference>
<dbReference type="InterPro" id="IPR007485">
    <property type="entry name" value="LPS_assembly_LptE"/>
</dbReference>
<evidence type="ECO:0008006" key="3">
    <source>
        <dbReference type="Google" id="ProtNLM"/>
    </source>
</evidence>
<accession>A0A833H5C9</accession>
<organism evidence="1 2">
    <name type="scientific">Leptonema illini</name>
    <dbReference type="NCBI Taxonomy" id="183"/>
    <lineage>
        <taxon>Bacteria</taxon>
        <taxon>Pseudomonadati</taxon>
        <taxon>Spirochaetota</taxon>
        <taxon>Spirochaetia</taxon>
        <taxon>Leptospirales</taxon>
        <taxon>Leptospiraceae</taxon>
        <taxon>Leptonema</taxon>
    </lineage>
</organism>
<reference evidence="1 2" key="1">
    <citation type="submission" date="2019-10" db="EMBL/GenBank/DDBJ databases">
        <title>Extracellular Electron Transfer in a Candidatus Methanoperedens spp. Enrichment Culture.</title>
        <authorList>
            <person name="Berger S."/>
            <person name="Rangel Shaw D."/>
            <person name="Berben T."/>
            <person name="In 'T Zandt M."/>
            <person name="Frank J."/>
            <person name="Reimann J."/>
            <person name="Jetten M.S.M."/>
            <person name="Welte C.U."/>
        </authorList>
    </citation>
    <scope>NUCLEOTIDE SEQUENCE [LARGE SCALE GENOMIC DNA]</scope>
    <source>
        <strain evidence="1">SB12</strain>
    </source>
</reference>
<dbReference type="Pfam" id="PF04390">
    <property type="entry name" value="LptE"/>
    <property type="match status" value="1"/>
</dbReference>
<sequence>MDSVFALFRPSRFLPLMLLLLSVACITEDRRLSGLPVEQRTLFLQNFGNSTFEGDLQIELTESLRTYIHMRRGYVLVEDRDAARFILFGDVILYRREGHLFDNELNPTRYDLNMVVRVRLIERQTGLTVTSFEEDARTQYSTQEGLVEDEVTARRRLYSSICRKIYNRISQEYPQQSPSP</sequence>
<dbReference type="EMBL" id="WBUI01000001">
    <property type="protein sequence ID" value="KAB2935397.1"/>
    <property type="molecule type" value="Genomic_DNA"/>
</dbReference>